<reference evidence="3 4" key="1">
    <citation type="submission" date="2017-11" db="EMBL/GenBank/DDBJ databases">
        <title>De novo assembly and phasing of dikaryotic genomes from two isolates of Puccinia coronata f. sp. avenae, the causal agent of oat crown rust.</title>
        <authorList>
            <person name="Miller M.E."/>
            <person name="Zhang Y."/>
            <person name="Omidvar V."/>
            <person name="Sperschneider J."/>
            <person name="Schwessinger B."/>
            <person name="Raley C."/>
            <person name="Palmer J.M."/>
            <person name="Garnica D."/>
            <person name="Upadhyaya N."/>
            <person name="Rathjen J."/>
            <person name="Taylor J.M."/>
            <person name="Park R.F."/>
            <person name="Dodds P.N."/>
            <person name="Hirsch C.D."/>
            <person name="Kianian S.F."/>
            <person name="Figueroa M."/>
        </authorList>
    </citation>
    <scope>NUCLEOTIDE SEQUENCE [LARGE SCALE GENOMIC DNA]</scope>
    <source>
        <strain evidence="3">12SD80</strain>
    </source>
</reference>
<name>A0A2N5TC21_9BASI</name>
<dbReference type="EMBL" id="PGCI01000647">
    <property type="protein sequence ID" value="PLW22948.1"/>
    <property type="molecule type" value="Genomic_DNA"/>
</dbReference>
<evidence type="ECO:0000313" key="4">
    <source>
        <dbReference type="Proteomes" id="UP000235392"/>
    </source>
</evidence>
<evidence type="ECO:0000313" key="3">
    <source>
        <dbReference type="EMBL" id="PLW22948.1"/>
    </source>
</evidence>
<accession>A0A2N5TC21</accession>
<evidence type="ECO:0000256" key="1">
    <source>
        <dbReference type="SAM" id="Coils"/>
    </source>
</evidence>
<evidence type="ECO:0000256" key="2">
    <source>
        <dbReference type="SAM" id="MobiDB-lite"/>
    </source>
</evidence>
<keyword evidence="1" id="KW-0175">Coiled coil</keyword>
<proteinExistence type="predicted"/>
<comment type="caution">
    <text evidence="3">The sequence shown here is derived from an EMBL/GenBank/DDBJ whole genome shotgun (WGS) entry which is preliminary data.</text>
</comment>
<dbReference type="AlphaFoldDB" id="A0A2N5TC21"/>
<organism evidence="3 4">
    <name type="scientific">Puccinia coronata f. sp. avenae</name>
    <dbReference type="NCBI Taxonomy" id="200324"/>
    <lineage>
        <taxon>Eukaryota</taxon>
        <taxon>Fungi</taxon>
        <taxon>Dikarya</taxon>
        <taxon>Basidiomycota</taxon>
        <taxon>Pucciniomycotina</taxon>
        <taxon>Pucciniomycetes</taxon>
        <taxon>Pucciniales</taxon>
        <taxon>Pucciniaceae</taxon>
        <taxon>Puccinia</taxon>
    </lineage>
</organism>
<gene>
    <name evidence="3" type="ORF">PCASD_12541</name>
</gene>
<feature type="coiled-coil region" evidence="1">
    <location>
        <begin position="129"/>
        <end position="156"/>
    </location>
</feature>
<protein>
    <submittedName>
        <fullName evidence="3">Uncharacterized protein</fullName>
    </submittedName>
</protein>
<sequence length="172" mass="19301">MHKRMVEGVEGAATASRLASKNNIARAATLTGEQAKFGHPLESAEKEQALHNAIAAERQLENTPERLRSESKPPSHWITRMWKSLTGALSRGMQRLRATFRRKSASIFPGEIDPEVVEGVQNLEKHTSSKKLKDQMAQSYKEIDQIMDEVNRQNEKIIGIAQKISGDQLEKN</sequence>
<dbReference type="Proteomes" id="UP000235392">
    <property type="component" value="Unassembled WGS sequence"/>
</dbReference>
<feature type="region of interest" description="Disordered" evidence="2">
    <location>
        <begin position="1"/>
        <end position="21"/>
    </location>
</feature>